<gene>
    <name evidence="1" type="ORF">QTN89_05545</name>
</gene>
<comment type="caution">
    <text evidence="1">The sequence shown here is derived from an EMBL/GenBank/DDBJ whole genome shotgun (WGS) entry which is preliminary data.</text>
</comment>
<accession>A0ABT7PEI4</accession>
<dbReference type="Proteomes" id="UP001239462">
    <property type="component" value="Unassembled WGS sequence"/>
</dbReference>
<organism evidence="1 2">
    <name type="scientific">Roseiconus lacunae</name>
    <dbReference type="NCBI Taxonomy" id="2605694"/>
    <lineage>
        <taxon>Bacteria</taxon>
        <taxon>Pseudomonadati</taxon>
        <taxon>Planctomycetota</taxon>
        <taxon>Planctomycetia</taxon>
        <taxon>Pirellulales</taxon>
        <taxon>Pirellulaceae</taxon>
        <taxon>Roseiconus</taxon>
    </lineage>
</organism>
<sequence length="120" mass="14193">MKDHTTASLESARPQIDTRQAVDFCLQQLYRCRRHKITDEAATRLTYEELLGALLLARDDAETVMRLRQENSQLGDIEWENYRLKRQIAELRRLQENDEPVSFDELLQEFEHDELETVTA</sequence>
<proteinExistence type="predicted"/>
<dbReference type="EMBL" id="JASZZN010000003">
    <property type="protein sequence ID" value="MDM4014886.1"/>
    <property type="molecule type" value="Genomic_DNA"/>
</dbReference>
<dbReference type="RefSeq" id="WP_289162497.1">
    <property type="nucleotide sequence ID" value="NZ_JASZZN010000003.1"/>
</dbReference>
<protein>
    <submittedName>
        <fullName evidence="1">Uncharacterized protein</fullName>
    </submittedName>
</protein>
<keyword evidence="2" id="KW-1185">Reference proteome</keyword>
<evidence type="ECO:0000313" key="2">
    <source>
        <dbReference type="Proteomes" id="UP001239462"/>
    </source>
</evidence>
<name>A0ABT7PEI4_9BACT</name>
<evidence type="ECO:0000313" key="1">
    <source>
        <dbReference type="EMBL" id="MDM4014886.1"/>
    </source>
</evidence>
<reference evidence="1 2" key="1">
    <citation type="submission" date="2023-06" db="EMBL/GenBank/DDBJ databases">
        <title>Roseiconus lacunae JC819 isolated from Gulf of Mannar region, Tamil Nadu.</title>
        <authorList>
            <person name="Pk S."/>
            <person name="Ch S."/>
            <person name="Ch V.R."/>
        </authorList>
    </citation>
    <scope>NUCLEOTIDE SEQUENCE [LARGE SCALE GENOMIC DNA]</scope>
    <source>
        <strain evidence="1 2">JC819</strain>
    </source>
</reference>